<dbReference type="AlphaFoldDB" id="A0A8J2UME6"/>
<dbReference type="EMBL" id="BMCG01000003">
    <property type="protein sequence ID" value="GGC06760.1"/>
    <property type="molecule type" value="Genomic_DNA"/>
</dbReference>
<dbReference type="SMART" id="SM00267">
    <property type="entry name" value="GGDEF"/>
    <property type="match status" value="1"/>
</dbReference>
<protein>
    <recommendedName>
        <fullName evidence="1">diguanylate cyclase</fullName>
        <ecNumber evidence="1">2.7.7.65</ecNumber>
    </recommendedName>
</protein>
<dbReference type="CDD" id="cd12914">
    <property type="entry name" value="PDC1_DGC_like"/>
    <property type="match status" value="1"/>
</dbReference>
<dbReference type="FunFam" id="3.30.70.270:FF:000001">
    <property type="entry name" value="Diguanylate cyclase domain protein"/>
    <property type="match status" value="1"/>
</dbReference>
<dbReference type="PROSITE" id="PS50887">
    <property type="entry name" value="GGDEF"/>
    <property type="match status" value="1"/>
</dbReference>
<reference evidence="6" key="2">
    <citation type="submission" date="2020-09" db="EMBL/GenBank/DDBJ databases">
        <authorList>
            <person name="Sun Q."/>
            <person name="Sedlacek I."/>
        </authorList>
    </citation>
    <scope>NUCLEOTIDE SEQUENCE</scope>
    <source>
        <strain evidence="6">CCM 7086</strain>
    </source>
</reference>
<sequence length="519" mass="56475">MPDDIHSFIDKKRTLLGATATFVYLVAVSLIILVVWSVWQTRVQTIAESKSTTTNMARALAQHAQDAIRSADNLLVGMAELVEEQRHLHDAGAQNLHAYLRARIENQAMLAGLSVYDAQGTLVATSRPAPVRHVTITDRPYFQYHREVAERGPHVGAPIQSRVTNEWVVPVTRRLTDAQGRFAGLVLASVHVAYFGDYYAEFDIGQAGTIFLTTDDGTLLVRRAQEEVGVGTDISHGPVFNEYRHRGPVGTAMLTSRLDNTERLYSYRHLDTYPLLVAVALSKEDILSTWTAQTYHLTSITAFLLLLLGIIGFRLIFQINARDAAEYELLLAKEQLEKLNADLENLASIDGLTGLPNRRKFDAALALEFSRAARNASSIALIMIDVDRFKQFNDLYGHPEGDACLRQIGRVLLEQGAGRAADLPARYGGEEMVVLLPDTDLAGALAVAEKIRLAIRGLGIPHSAVPSGVVTVSAGVAACIPTGTHTAAQLLKAADEALYAAKAAGRDRVCCSAAETLSS</sequence>
<dbReference type="CDD" id="cd01949">
    <property type="entry name" value="GGDEF"/>
    <property type="match status" value="1"/>
</dbReference>
<keyword evidence="4" id="KW-0472">Membrane</keyword>
<dbReference type="InterPro" id="IPR050469">
    <property type="entry name" value="Diguanylate_Cyclase"/>
</dbReference>
<dbReference type="SUPFAM" id="SSF55073">
    <property type="entry name" value="Nucleotide cyclase"/>
    <property type="match status" value="1"/>
</dbReference>
<keyword evidence="3" id="KW-0175">Coiled coil</keyword>
<evidence type="ECO:0000313" key="6">
    <source>
        <dbReference type="EMBL" id="GGC06760.1"/>
    </source>
</evidence>
<evidence type="ECO:0000256" key="4">
    <source>
        <dbReference type="SAM" id="Phobius"/>
    </source>
</evidence>
<dbReference type="EC" id="2.7.7.65" evidence="1"/>
<dbReference type="Gene3D" id="3.30.450.20">
    <property type="entry name" value="PAS domain"/>
    <property type="match status" value="2"/>
</dbReference>
<name>A0A8J2UME6_9BURK</name>
<dbReference type="GO" id="GO:0052621">
    <property type="term" value="F:diguanylate cyclase activity"/>
    <property type="evidence" value="ECO:0007669"/>
    <property type="project" value="UniProtKB-EC"/>
</dbReference>
<evidence type="ECO:0000256" key="3">
    <source>
        <dbReference type="SAM" id="Coils"/>
    </source>
</evidence>
<dbReference type="GO" id="GO:0043709">
    <property type="term" value="P:cell adhesion involved in single-species biofilm formation"/>
    <property type="evidence" value="ECO:0007669"/>
    <property type="project" value="TreeGrafter"/>
</dbReference>
<proteinExistence type="predicted"/>
<evidence type="ECO:0000256" key="1">
    <source>
        <dbReference type="ARBA" id="ARBA00012528"/>
    </source>
</evidence>
<dbReference type="PANTHER" id="PTHR45138:SF9">
    <property type="entry name" value="DIGUANYLATE CYCLASE DGCM-RELATED"/>
    <property type="match status" value="1"/>
</dbReference>
<dbReference type="InterPro" id="IPR000160">
    <property type="entry name" value="GGDEF_dom"/>
</dbReference>
<dbReference type="CDD" id="cd12915">
    <property type="entry name" value="PDC2_DGC_like"/>
    <property type="match status" value="1"/>
</dbReference>
<dbReference type="Pfam" id="PF00990">
    <property type="entry name" value="GGDEF"/>
    <property type="match status" value="1"/>
</dbReference>
<keyword evidence="4" id="KW-0812">Transmembrane</keyword>
<dbReference type="InterPro" id="IPR043128">
    <property type="entry name" value="Rev_trsase/Diguanyl_cyclase"/>
</dbReference>
<evidence type="ECO:0000259" key="5">
    <source>
        <dbReference type="PROSITE" id="PS50887"/>
    </source>
</evidence>
<dbReference type="PANTHER" id="PTHR45138">
    <property type="entry name" value="REGULATORY COMPONENTS OF SENSORY TRANSDUCTION SYSTEM"/>
    <property type="match status" value="1"/>
</dbReference>
<dbReference type="GO" id="GO:0005886">
    <property type="term" value="C:plasma membrane"/>
    <property type="evidence" value="ECO:0007669"/>
    <property type="project" value="TreeGrafter"/>
</dbReference>
<feature type="transmembrane region" description="Helical" evidence="4">
    <location>
        <begin position="15"/>
        <end position="39"/>
    </location>
</feature>
<dbReference type="InterPro" id="IPR054327">
    <property type="entry name" value="His-kinase-like_sensor"/>
</dbReference>
<evidence type="ECO:0000313" key="7">
    <source>
        <dbReference type="Proteomes" id="UP000620266"/>
    </source>
</evidence>
<organism evidence="6 7">
    <name type="scientific">Oxalicibacterium flavum</name>
    <dbReference type="NCBI Taxonomy" id="179467"/>
    <lineage>
        <taxon>Bacteria</taxon>
        <taxon>Pseudomonadati</taxon>
        <taxon>Pseudomonadota</taxon>
        <taxon>Betaproteobacteria</taxon>
        <taxon>Burkholderiales</taxon>
        <taxon>Oxalobacteraceae</taxon>
        <taxon>Oxalicibacterium</taxon>
    </lineage>
</organism>
<keyword evidence="7" id="KW-1185">Reference proteome</keyword>
<dbReference type="InterPro" id="IPR029787">
    <property type="entry name" value="Nucleotide_cyclase"/>
</dbReference>
<dbReference type="NCBIfam" id="TIGR00254">
    <property type="entry name" value="GGDEF"/>
    <property type="match status" value="1"/>
</dbReference>
<evidence type="ECO:0000256" key="2">
    <source>
        <dbReference type="ARBA" id="ARBA00034247"/>
    </source>
</evidence>
<feature type="domain" description="GGDEF" evidence="5">
    <location>
        <begin position="377"/>
        <end position="514"/>
    </location>
</feature>
<dbReference type="Gene3D" id="3.30.70.270">
    <property type="match status" value="1"/>
</dbReference>
<gene>
    <name evidence="6" type="ORF">GCM10007205_15000</name>
</gene>
<dbReference type="Pfam" id="PF22588">
    <property type="entry name" value="dCache_1_like"/>
    <property type="match status" value="1"/>
</dbReference>
<keyword evidence="4" id="KW-1133">Transmembrane helix</keyword>
<feature type="coiled-coil region" evidence="3">
    <location>
        <begin position="322"/>
        <end position="349"/>
    </location>
</feature>
<feature type="transmembrane region" description="Helical" evidence="4">
    <location>
        <begin position="295"/>
        <end position="317"/>
    </location>
</feature>
<dbReference type="GO" id="GO:1902201">
    <property type="term" value="P:negative regulation of bacterial-type flagellum-dependent cell motility"/>
    <property type="evidence" value="ECO:0007669"/>
    <property type="project" value="TreeGrafter"/>
</dbReference>
<comment type="caution">
    <text evidence="6">The sequence shown here is derived from an EMBL/GenBank/DDBJ whole genome shotgun (WGS) entry which is preliminary data.</text>
</comment>
<comment type="catalytic activity">
    <reaction evidence="2">
        <text>2 GTP = 3',3'-c-di-GMP + 2 diphosphate</text>
        <dbReference type="Rhea" id="RHEA:24898"/>
        <dbReference type="ChEBI" id="CHEBI:33019"/>
        <dbReference type="ChEBI" id="CHEBI:37565"/>
        <dbReference type="ChEBI" id="CHEBI:58805"/>
        <dbReference type="EC" id="2.7.7.65"/>
    </reaction>
</comment>
<dbReference type="RefSeq" id="WP_188395610.1">
    <property type="nucleotide sequence ID" value="NZ_BMCG01000003.1"/>
</dbReference>
<accession>A0A8J2UME6</accession>
<dbReference type="Proteomes" id="UP000620266">
    <property type="component" value="Unassembled WGS sequence"/>
</dbReference>
<reference evidence="6" key="1">
    <citation type="journal article" date="2014" name="Int. J. Syst. Evol. Microbiol.">
        <title>Complete genome sequence of Corynebacterium casei LMG S-19264T (=DSM 44701T), isolated from a smear-ripened cheese.</title>
        <authorList>
            <consortium name="US DOE Joint Genome Institute (JGI-PGF)"/>
            <person name="Walter F."/>
            <person name="Albersmeier A."/>
            <person name="Kalinowski J."/>
            <person name="Ruckert C."/>
        </authorList>
    </citation>
    <scope>NUCLEOTIDE SEQUENCE</scope>
    <source>
        <strain evidence="6">CCM 7086</strain>
    </source>
</reference>